<dbReference type="STRING" id="400682.A0A1X7V3Q3"/>
<comment type="subcellular location">
    <subcellularLocation>
        <location evidence="1 9">Endoplasmic reticulum membrane</location>
        <topology evidence="1 9">Multi-pass membrane protein</topology>
    </subcellularLocation>
</comment>
<evidence type="ECO:0000256" key="9">
    <source>
        <dbReference type="RuleBase" id="RU368033"/>
    </source>
</evidence>
<protein>
    <recommendedName>
        <fullName evidence="3 9">Signal peptidase complex subunit 2</fullName>
    </recommendedName>
</protein>
<keyword evidence="5 9" id="KW-0256">Endoplasmic reticulum</keyword>
<evidence type="ECO:0000256" key="6">
    <source>
        <dbReference type="ARBA" id="ARBA00022989"/>
    </source>
</evidence>
<dbReference type="EnsemblMetazoa" id="XM_003385871.3">
    <property type="protein sequence ID" value="XP_003385919.3"/>
    <property type="gene ID" value="LOC100632491"/>
</dbReference>
<dbReference type="GO" id="GO:0008233">
    <property type="term" value="F:peptidase activity"/>
    <property type="evidence" value="ECO:0007669"/>
    <property type="project" value="UniProtKB-UniRule"/>
</dbReference>
<sequence length="198" mass="22951">MAGSDKRKDFMAEDYEPVNIDKWDGNAVKNSIDDNIKNLLKKEYNYTEDFTLVDQRLILCTVACLLSLFAVVYDYFYPFPSSKYVLASCSISYFVVSGLLTLFSSYREKNIFMTGVQRGIAGLGPNDYIYVSSSLPKYSHMYTLQFKFIDGKNNRETTKSIERSITEWFDEDGNLLMERLYNDVHPLHTQVLKPEKQE</sequence>
<evidence type="ECO:0000256" key="4">
    <source>
        <dbReference type="ARBA" id="ARBA00022692"/>
    </source>
</evidence>
<dbReference type="GO" id="GO:0045047">
    <property type="term" value="P:protein targeting to ER"/>
    <property type="evidence" value="ECO:0007669"/>
    <property type="project" value="TreeGrafter"/>
</dbReference>
<dbReference type="AlphaFoldDB" id="A0A1X7V3Q3"/>
<proteinExistence type="inferred from homology"/>
<keyword evidence="4 9" id="KW-0812">Transmembrane</keyword>
<dbReference type="EnsemblMetazoa" id="Aqu2.1.34182_001">
    <property type="protein sequence ID" value="Aqu2.1.34182_001"/>
    <property type="gene ID" value="Aqu2.1.34182"/>
</dbReference>
<dbReference type="InParanoid" id="A0A1X7V3Q3"/>
<gene>
    <name evidence="10" type="primary">100632491</name>
</gene>
<evidence type="ECO:0000256" key="3">
    <source>
        <dbReference type="ARBA" id="ARBA00017057"/>
    </source>
</evidence>
<keyword evidence="7 9" id="KW-0472">Membrane</keyword>
<dbReference type="PANTHER" id="PTHR13085:SF0">
    <property type="entry name" value="SIGNAL PEPTIDASE COMPLEX SUBUNIT 2"/>
    <property type="match status" value="1"/>
</dbReference>
<evidence type="ECO:0000256" key="8">
    <source>
        <dbReference type="ARBA" id="ARBA00045608"/>
    </source>
</evidence>
<keyword evidence="11" id="KW-1185">Reference proteome</keyword>
<feature type="transmembrane region" description="Helical" evidence="9">
    <location>
        <begin position="84"/>
        <end position="103"/>
    </location>
</feature>
<evidence type="ECO:0000256" key="2">
    <source>
        <dbReference type="ARBA" id="ARBA00007324"/>
    </source>
</evidence>
<name>A0A1X7V3Q3_AMPQE</name>
<comment type="function">
    <text evidence="8 9">Component of the signal peptidase complex (SPC) which catalyzes the cleavage of N-terminal signal sequences from nascent proteins as they are translocated into the lumen of the endoplasmic reticulum. Enhances the enzymatic activity of SPC and facilitates the interactions between different components of the translocation site.</text>
</comment>
<dbReference type="PANTHER" id="PTHR13085">
    <property type="entry name" value="MICROSOMAL SIGNAL PEPTIDASE 25 KDA SUBUNIT"/>
    <property type="match status" value="1"/>
</dbReference>
<dbReference type="KEGG" id="aqu:100632491"/>
<evidence type="ECO:0000256" key="7">
    <source>
        <dbReference type="ARBA" id="ARBA00023136"/>
    </source>
</evidence>
<organism evidence="10">
    <name type="scientific">Amphimedon queenslandica</name>
    <name type="common">Sponge</name>
    <dbReference type="NCBI Taxonomy" id="400682"/>
    <lineage>
        <taxon>Eukaryota</taxon>
        <taxon>Metazoa</taxon>
        <taxon>Porifera</taxon>
        <taxon>Demospongiae</taxon>
        <taxon>Heteroscleromorpha</taxon>
        <taxon>Haplosclerida</taxon>
        <taxon>Niphatidae</taxon>
        <taxon>Amphimedon</taxon>
    </lineage>
</organism>
<feature type="transmembrane region" description="Helical" evidence="9">
    <location>
        <begin position="57"/>
        <end position="78"/>
    </location>
</feature>
<reference evidence="11" key="1">
    <citation type="journal article" date="2010" name="Nature">
        <title>The Amphimedon queenslandica genome and the evolution of animal complexity.</title>
        <authorList>
            <person name="Srivastava M."/>
            <person name="Simakov O."/>
            <person name="Chapman J."/>
            <person name="Fahey B."/>
            <person name="Gauthier M.E."/>
            <person name="Mitros T."/>
            <person name="Richards G.S."/>
            <person name="Conaco C."/>
            <person name="Dacre M."/>
            <person name="Hellsten U."/>
            <person name="Larroux C."/>
            <person name="Putnam N.H."/>
            <person name="Stanke M."/>
            <person name="Adamska M."/>
            <person name="Darling A."/>
            <person name="Degnan S.M."/>
            <person name="Oakley T.H."/>
            <person name="Plachetzki D.C."/>
            <person name="Zhai Y."/>
            <person name="Adamski M."/>
            <person name="Calcino A."/>
            <person name="Cummins S.F."/>
            <person name="Goodstein D.M."/>
            <person name="Harris C."/>
            <person name="Jackson D.J."/>
            <person name="Leys S.P."/>
            <person name="Shu S."/>
            <person name="Woodcroft B.J."/>
            <person name="Vervoort M."/>
            <person name="Kosik K.S."/>
            <person name="Manning G."/>
            <person name="Degnan B.M."/>
            <person name="Rokhsar D.S."/>
        </authorList>
    </citation>
    <scope>NUCLEOTIDE SEQUENCE [LARGE SCALE GENOMIC DNA]</scope>
</reference>
<dbReference type="GO" id="GO:0005787">
    <property type="term" value="C:signal peptidase complex"/>
    <property type="evidence" value="ECO:0007669"/>
    <property type="project" value="UniProtKB-UniRule"/>
</dbReference>
<accession>A0A1X7V3Q3</accession>
<dbReference type="GO" id="GO:0006465">
    <property type="term" value="P:signal peptide processing"/>
    <property type="evidence" value="ECO:0007669"/>
    <property type="project" value="UniProtKB-UniRule"/>
</dbReference>
<evidence type="ECO:0000256" key="1">
    <source>
        <dbReference type="ARBA" id="ARBA00004477"/>
    </source>
</evidence>
<dbReference type="InterPro" id="IPR009582">
    <property type="entry name" value="Spc2/SPCS2"/>
</dbReference>
<dbReference type="OrthoDB" id="29558at2759"/>
<comment type="similarity">
    <text evidence="2 9">Belongs to the SPCS2 family.</text>
</comment>
<dbReference type="eggNOG" id="KOG4072">
    <property type="taxonomic scope" value="Eukaryota"/>
</dbReference>
<dbReference type="Pfam" id="PF06703">
    <property type="entry name" value="SPC25"/>
    <property type="match status" value="1"/>
</dbReference>
<keyword evidence="6 9" id="KW-1133">Transmembrane helix</keyword>
<dbReference type="Proteomes" id="UP000007879">
    <property type="component" value="Unassembled WGS sequence"/>
</dbReference>
<evidence type="ECO:0000256" key="5">
    <source>
        <dbReference type="ARBA" id="ARBA00022824"/>
    </source>
</evidence>
<reference evidence="10" key="2">
    <citation type="submission" date="2017-05" db="UniProtKB">
        <authorList>
            <consortium name="EnsemblMetazoa"/>
        </authorList>
    </citation>
    <scope>IDENTIFICATION</scope>
</reference>
<evidence type="ECO:0000313" key="10">
    <source>
        <dbReference type="EnsemblMetazoa" id="Aqu2.1.34182_001"/>
    </source>
</evidence>
<evidence type="ECO:0000313" key="11">
    <source>
        <dbReference type="Proteomes" id="UP000007879"/>
    </source>
</evidence>